<dbReference type="EMBL" id="KL198039">
    <property type="protein sequence ID" value="KDQ14098.1"/>
    <property type="molecule type" value="Genomic_DNA"/>
</dbReference>
<name>A0A067ME94_BOTB1</name>
<sequence>MNGMMSFGLVIGLSPERREDLSILYFPATDTGYGPPPPGMSTRVEHSMARMLSTRPPVP</sequence>
<evidence type="ECO:0000256" key="1">
    <source>
        <dbReference type="SAM" id="MobiDB-lite"/>
    </source>
</evidence>
<feature type="region of interest" description="Disordered" evidence="1">
    <location>
        <begin position="32"/>
        <end position="59"/>
    </location>
</feature>
<dbReference type="AlphaFoldDB" id="A0A067ME94"/>
<evidence type="ECO:0000313" key="3">
    <source>
        <dbReference type="Proteomes" id="UP000027195"/>
    </source>
</evidence>
<accession>A0A067ME94</accession>
<evidence type="ECO:0000313" key="2">
    <source>
        <dbReference type="EMBL" id="KDQ14098.1"/>
    </source>
</evidence>
<gene>
    <name evidence="2" type="ORF">BOTBODRAFT_32886</name>
</gene>
<dbReference type="Proteomes" id="UP000027195">
    <property type="component" value="Unassembled WGS sequence"/>
</dbReference>
<dbReference type="InParanoid" id="A0A067ME94"/>
<keyword evidence="3" id="KW-1185">Reference proteome</keyword>
<protein>
    <submittedName>
        <fullName evidence="2">Uncharacterized protein</fullName>
    </submittedName>
</protein>
<organism evidence="2 3">
    <name type="scientific">Botryobasidium botryosum (strain FD-172 SS1)</name>
    <dbReference type="NCBI Taxonomy" id="930990"/>
    <lineage>
        <taxon>Eukaryota</taxon>
        <taxon>Fungi</taxon>
        <taxon>Dikarya</taxon>
        <taxon>Basidiomycota</taxon>
        <taxon>Agaricomycotina</taxon>
        <taxon>Agaricomycetes</taxon>
        <taxon>Cantharellales</taxon>
        <taxon>Botryobasidiaceae</taxon>
        <taxon>Botryobasidium</taxon>
    </lineage>
</organism>
<reference evidence="3" key="1">
    <citation type="journal article" date="2014" name="Proc. Natl. Acad. Sci. U.S.A.">
        <title>Extensive sampling of basidiomycete genomes demonstrates inadequacy of the white-rot/brown-rot paradigm for wood decay fungi.</title>
        <authorList>
            <person name="Riley R."/>
            <person name="Salamov A.A."/>
            <person name="Brown D.W."/>
            <person name="Nagy L.G."/>
            <person name="Floudas D."/>
            <person name="Held B.W."/>
            <person name="Levasseur A."/>
            <person name="Lombard V."/>
            <person name="Morin E."/>
            <person name="Otillar R."/>
            <person name="Lindquist E.A."/>
            <person name="Sun H."/>
            <person name="LaButti K.M."/>
            <person name="Schmutz J."/>
            <person name="Jabbour D."/>
            <person name="Luo H."/>
            <person name="Baker S.E."/>
            <person name="Pisabarro A.G."/>
            <person name="Walton J.D."/>
            <person name="Blanchette R.A."/>
            <person name="Henrissat B."/>
            <person name="Martin F."/>
            <person name="Cullen D."/>
            <person name="Hibbett D.S."/>
            <person name="Grigoriev I.V."/>
        </authorList>
    </citation>
    <scope>NUCLEOTIDE SEQUENCE [LARGE SCALE GENOMIC DNA]</scope>
    <source>
        <strain evidence="3">FD-172 SS1</strain>
    </source>
</reference>
<dbReference type="HOGENOM" id="CLU_2960428_0_0_1"/>
<proteinExistence type="predicted"/>